<reference evidence="10 11" key="1">
    <citation type="journal article" date="2021" name="Cell Host Microbe">
        <title>in vivo commensal control of Clostridioides difficile virulence.</title>
        <authorList>
            <person name="Girinathan B.P."/>
            <person name="Dibenedetto N."/>
            <person name="Worley J.N."/>
            <person name="Peltier J."/>
            <person name="Arrieta-Ortiz M.L."/>
            <person name="Rupa Christinal Immanuel S."/>
            <person name="Lavin R."/>
            <person name="Delaney M.L."/>
            <person name="Cummins C."/>
            <person name="Hoffmann M."/>
            <person name="Luo Y."/>
            <person name="Gonzalez-Escalona N."/>
            <person name="Allard M."/>
            <person name="Onderdonk A.B."/>
            <person name="Gerber G.K."/>
            <person name="Sonenshein A.L."/>
            <person name="Baliga N."/>
            <person name="Dupuy B."/>
            <person name="Bry L."/>
        </authorList>
    </citation>
    <scope>NUCLEOTIDE SEQUENCE [LARGE SCALE GENOMIC DNA]</scope>
    <source>
        <strain evidence="10 11">DSM 599</strain>
    </source>
</reference>
<comment type="pathway">
    <text evidence="1 6">Cell wall biogenesis; peptidoglycan biosynthesis.</text>
</comment>
<evidence type="ECO:0000256" key="8">
    <source>
        <dbReference type="SAM" id="Phobius"/>
    </source>
</evidence>
<evidence type="ECO:0000256" key="6">
    <source>
        <dbReference type="PROSITE-ProRule" id="PRU01373"/>
    </source>
</evidence>
<organism evidence="10 11">
    <name type="scientific">Clostridium sardiniense</name>
    <name type="common">Clostridium absonum</name>
    <dbReference type="NCBI Taxonomy" id="29369"/>
    <lineage>
        <taxon>Bacteria</taxon>
        <taxon>Bacillati</taxon>
        <taxon>Bacillota</taxon>
        <taxon>Clostridia</taxon>
        <taxon>Eubacteriales</taxon>
        <taxon>Clostridiaceae</taxon>
        <taxon>Clostridium</taxon>
    </lineage>
</organism>
<keyword evidence="2" id="KW-0808">Transferase</keyword>
<name>A0ABS7KYJ9_CLOSR</name>
<keyword evidence="8" id="KW-0812">Transmembrane</keyword>
<evidence type="ECO:0000256" key="5">
    <source>
        <dbReference type="ARBA" id="ARBA00023316"/>
    </source>
</evidence>
<proteinExistence type="predicted"/>
<evidence type="ECO:0000256" key="1">
    <source>
        <dbReference type="ARBA" id="ARBA00004752"/>
    </source>
</evidence>
<dbReference type="PANTHER" id="PTHR30582:SF2">
    <property type="entry name" value="L,D-TRANSPEPTIDASE YCIB-RELATED"/>
    <property type="match status" value="1"/>
</dbReference>
<keyword evidence="3 6" id="KW-0133">Cell shape</keyword>
<evidence type="ECO:0000313" key="10">
    <source>
        <dbReference type="EMBL" id="MBY0755896.1"/>
    </source>
</evidence>
<dbReference type="SUPFAM" id="SSF141523">
    <property type="entry name" value="L,D-transpeptidase catalytic domain-like"/>
    <property type="match status" value="1"/>
</dbReference>
<evidence type="ECO:0000256" key="4">
    <source>
        <dbReference type="ARBA" id="ARBA00022984"/>
    </source>
</evidence>
<sequence>MSDMKELNNTPDENITNIQKDNALQEDKHNINDSNEPINEDNLNELEDRFYKRFNPRKLIPALIIIIFITAGIVSYQAYQYKSLMATFKDNFDSSNYSEANKYIVTSGNSNIFKTFFLEDDLETYFRVKATDLKNKISLNEISKDDALIVFNEMNRYDLLSTDLQNDSSVLSQGTNNDTPLSKGISEFEDGKYEDAIATLQNVPSSDPSYQNATNYIAKSKEKLKEDLLKTANDYEKKEYFTAAINLIESKLSLLSNDKDLVKKIEDLKTSKDNYLASQKSSAAPASSSQLVSAINAANINSLDIESLTDYLIYVDTTSQTTNVYTGSKNKWNLKKSMKCSTGIKGKETPSGVYTIQNRDEWFFSEKFNQGGKYWVQFDGDYLFHSLPYDKGKQNVLDTTLGTPASHGCIRLSLTDSKWLYDNVTKSTKVIIK</sequence>
<dbReference type="PROSITE" id="PS52029">
    <property type="entry name" value="LD_TPASE"/>
    <property type="match status" value="1"/>
</dbReference>
<keyword evidence="8" id="KW-1133">Transmembrane helix</keyword>
<accession>A0ABS7KYJ9</accession>
<protein>
    <submittedName>
        <fullName evidence="10">L,D-transpeptidase</fullName>
    </submittedName>
</protein>
<dbReference type="Pfam" id="PF03734">
    <property type="entry name" value="YkuD"/>
    <property type="match status" value="1"/>
</dbReference>
<evidence type="ECO:0000256" key="7">
    <source>
        <dbReference type="SAM" id="MobiDB-lite"/>
    </source>
</evidence>
<evidence type="ECO:0000256" key="3">
    <source>
        <dbReference type="ARBA" id="ARBA00022960"/>
    </source>
</evidence>
<dbReference type="Proteomes" id="UP001299068">
    <property type="component" value="Unassembled WGS sequence"/>
</dbReference>
<keyword evidence="8" id="KW-0472">Membrane</keyword>
<gene>
    <name evidence="10" type="ORF">K5V21_10600</name>
</gene>
<evidence type="ECO:0000259" key="9">
    <source>
        <dbReference type="PROSITE" id="PS52029"/>
    </source>
</evidence>
<dbReference type="InterPro" id="IPR038063">
    <property type="entry name" value="Transpep_catalytic_dom"/>
</dbReference>
<dbReference type="InterPro" id="IPR050979">
    <property type="entry name" value="LD-transpeptidase"/>
</dbReference>
<dbReference type="InterPro" id="IPR005490">
    <property type="entry name" value="LD_TPept_cat_dom"/>
</dbReference>
<feature type="domain" description="L,D-TPase catalytic" evidence="9">
    <location>
        <begin position="311"/>
        <end position="433"/>
    </location>
</feature>
<evidence type="ECO:0000256" key="2">
    <source>
        <dbReference type="ARBA" id="ARBA00022679"/>
    </source>
</evidence>
<feature type="active site" description="Proton donor/acceptor" evidence="6">
    <location>
        <position position="385"/>
    </location>
</feature>
<dbReference type="PANTHER" id="PTHR30582">
    <property type="entry name" value="L,D-TRANSPEPTIDASE"/>
    <property type="match status" value="1"/>
</dbReference>
<dbReference type="CDD" id="cd16913">
    <property type="entry name" value="YkuD_like"/>
    <property type="match status" value="1"/>
</dbReference>
<feature type="region of interest" description="Disordered" evidence="7">
    <location>
        <begin position="1"/>
        <end position="39"/>
    </location>
</feature>
<dbReference type="Gene3D" id="2.40.440.10">
    <property type="entry name" value="L,D-transpeptidase catalytic domain-like"/>
    <property type="match status" value="1"/>
</dbReference>
<comment type="caution">
    <text evidence="10">The sequence shown here is derived from an EMBL/GenBank/DDBJ whole genome shotgun (WGS) entry which is preliminary data.</text>
</comment>
<keyword evidence="4 6" id="KW-0573">Peptidoglycan synthesis</keyword>
<keyword evidence="11" id="KW-1185">Reference proteome</keyword>
<feature type="transmembrane region" description="Helical" evidence="8">
    <location>
        <begin position="59"/>
        <end position="79"/>
    </location>
</feature>
<evidence type="ECO:0000313" key="11">
    <source>
        <dbReference type="Proteomes" id="UP001299068"/>
    </source>
</evidence>
<feature type="active site" description="Nucleophile" evidence="6">
    <location>
        <position position="409"/>
    </location>
</feature>
<keyword evidence="5 6" id="KW-0961">Cell wall biogenesis/degradation</keyword>
<feature type="compositionally biased region" description="Polar residues" evidence="7">
    <location>
        <begin position="7"/>
        <end position="22"/>
    </location>
</feature>
<dbReference type="EMBL" id="JAIKTU010000008">
    <property type="protein sequence ID" value="MBY0755896.1"/>
    <property type="molecule type" value="Genomic_DNA"/>
</dbReference>